<gene>
    <name evidence="1" type="ORF">IAP99_16435</name>
</gene>
<dbReference type="AlphaFoldDB" id="A0A7H0EGV5"/>
<name>A0A7H0EGV5_KLEVA</name>
<accession>A0A7H0EGV5</accession>
<evidence type="ECO:0000313" key="2">
    <source>
        <dbReference type="Proteomes" id="UP000516181"/>
    </source>
</evidence>
<protein>
    <submittedName>
        <fullName evidence="1">Uncharacterized protein</fullName>
    </submittedName>
</protein>
<reference evidence="1 2" key="1">
    <citation type="submission" date="2020-08" db="EMBL/GenBank/DDBJ databases">
        <title>Complete genome sequence of Klebsiella pneumoniae KP2757.</title>
        <authorList>
            <person name="Zhang X."/>
        </authorList>
    </citation>
    <scope>NUCLEOTIDE SEQUENCE [LARGE SCALE GENOMIC DNA]</scope>
    <source>
        <strain evidence="1 2">KP2757</strain>
    </source>
</reference>
<dbReference type="Proteomes" id="UP000516181">
    <property type="component" value="Chromosome"/>
</dbReference>
<dbReference type="RefSeq" id="WP_162838183.1">
    <property type="nucleotide sequence ID" value="NZ_BIJE01000020.1"/>
</dbReference>
<organism evidence="1 2">
    <name type="scientific">Klebsiella variicola</name>
    <dbReference type="NCBI Taxonomy" id="244366"/>
    <lineage>
        <taxon>Bacteria</taxon>
        <taxon>Pseudomonadati</taxon>
        <taxon>Pseudomonadota</taxon>
        <taxon>Gammaproteobacteria</taxon>
        <taxon>Enterobacterales</taxon>
        <taxon>Enterobacteriaceae</taxon>
        <taxon>Klebsiella/Raoultella group</taxon>
        <taxon>Klebsiella</taxon>
        <taxon>Klebsiella pneumoniae complex</taxon>
    </lineage>
</organism>
<proteinExistence type="predicted"/>
<evidence type="ECO:0000313" key="1">
    <source>
        <dbReference type="EMBL" id="QNP23021.1"/>
    </source>
</evidence>
<dbReference type="EMBL" id="CP060807">
    <property type="protein sequence ID" value="QNP23021.1"/>
    <property type="molecule type" value="Genomic_DNA"/>
</dbReference>
<sequence length="54" mass="5818">MKNLKIAYVDEKLVAIECDGLSCSSLPVSEFPIDSAALTLLPQLMLEDVYAATS</sequence>